<proteinExistence type="predicted"/>
<dbReference type="Proteomes" id="UP000649617">
    <property type="component" value="Unassembled WGS sequence"/>
</dbReference>
<name>A0A812TT66_SYMPI</name>
<feature type="chain" id="PRO_5033008554" evidence="6">
    <location>
        <begin position="16"/>
        <end position="400"/>
    </location>
</feature>
<accession>A0A812TT66</accession>
<gene>
    <name evidence="7" type="ORF">SPIL2461_LOCUS14193</name>
</gene>
<dbReference type="GO" id="GO:0016020">
    <property type="term" value="C:membrane"/>
    <property type="evidence" value="ECO:0007669"/>
    <property type="project" value="UniProtKB-SubCell"/>
</dbReference>
<dbReference type="InterPro" id="IPR005178">
    <property type="entry name" value="Ostalpha/TMEM184C"/>
</dbReference>
<evidence type="ECO:0000256" key="5">
    <source>
        <dbReference type="SAM" id="Phobius"/>
    </source>
</evidence>
<dbReference type="SMART" id="SM01417">
    <property type="entry name" value="Solute_trans_a"/>
    <property type="match status" value="1"/>
</dbReference>
<organism evidence="7 8">
    <name type="scientific">Symbiodinium pilosum</name>
    <name type="common">Dinoflagellate</name>
    <dbReference type="NCBI Taxonomy" id="2952"/>
    <lineage>
        <taxon>Eukaryota</taxon>
        <taxon>Sar</taxon>
        <taxon>Alveolata</taxon>
        <taxon>Dinophyceae</taxon>
        <taxon>Suessiales</taxon>
        <taxon>Symbiodiniaceae</taxon>
        <taxon>Symbiodinium</taxon>
    </lineage>
</organism>
<evidence type="ECO:0000256" key="6">
    <source>
        <dbReference type="SAM" id="SignalP"/>
    </source>
</evidence>
<feature type="signal peptide" evidence="6">
    <location>
        <begin position="1"/>
        <end position="15"/>
    </location>
</feature>
<dbReference type="PANTHER" id="PTHR23423">
    <property type="entry name" value="ORGANIC SOLUTE TRANSPORTER-RELATED"/>
    <property type="match status" value="1"/>
</dbReference>
<feature type="transmembrane region" description="Helical" evidence="5">
    <location>
        <begin position="89"/>
        <end position="106"/>
    </location>
</feature>
<feature type="transmembrane region" description="Helical" evidence="5">
    <location>
        <begin position="179"/>
        <end position="197"/>
    </location>
</feature>
<dbReference type="OrthoDB" id="264532at2759"/>
<feature type="transmembrane region" description="Helical" evidence="5">
    <location>
        <begin position="38"/>
        <end position="58"/>
    </location>
</feature>
<keyword evidence="2 5" id="KW-0812">Transmembrane</keyword>
<protein>
    <submittedName>
        <fullName evidence="7">Uncharacterized protein</fullName>
    </submittedName>
</protein>
<evidence type="ECO:0000313" key="8">
    <source>
        <dbReference type="Proteomes" id="UP000649617"/>
    </source>
</evidence>
<evidence type="ECO:0000256" key="4">
    <source>
        <dbReference type="ARBA" id="ARBA00023136"/>
    </source>
</evidence>
<comment type="caution">
    <text evidence="7">The sequence shown here is derived from an EMBL/GenBank/DDBJ whole genome shotgun (WGS) entry which is preliminary data.</text>
</comment>
<comment type="subcellular location">
    <subcellularLocation>
        <location evidence="1">Membrane</location>
        <topology evidence="1">Multi-pass membrane protein</topology>
    </subcellularLocation>
</comment>
<feature type="transmembrane region" description="Helical" evidence="5">
    <location>
        <begin position="112"/>
        <end position="135"/>
    </location>
</feature>
<keyword evidence="8" id="KW-1185">Reference proteome</keyword>
<evidence type="ECO:0000256" key="3">
    <source>
        <dbReference type="ARBA" id="ARBA00022989"/>
    </source>
</evidence>
<dbReference type="Pfam" id="PF03619">
    <property type="entry name" value="Solute_trans_a"/>
    <property type="match status" value="1"/>
</dbReference>
<keyword evidence="4 5" id="KW-0472">Membrane</keyword>
<sequence length="400" mass="43854">MYSALLVATVAVVAAEKQDVSKESGLYMYDDPPLLLRFFWVAGTICAVLAVCISVYNIKNHAACATLQGFGQDELISSFGARATRIMKLLLMPLTFAVTAALQMFLPGAAELMALLRTCQLAFSMNVIIELLFILNGSQKQIVKNLPEEPIAVFGKPPLCCIFGWGCCAQKVQLWHLRFFVMGLQQFTVILPIVGVFDAFNEPFAESGFFAKIDKAFGIIVTVSTLLGMWSFKCLIPLMTDSVRTRTASKSKLDSMEQFLLLQMLFSKLTDKLLPLIVRVDLHAESWTMPNFLFIQVIAGFLTCVIQLFLASLGLHAYEAGTELYPPVNFGADLPPDTLALLDMDGIDPDKWVRLQELQEIRPSSTAAPSAPLLLGNLRGNVPPKMSEKLDAAADAADAA</sequence>
<feature type="transmembrane region" description="Helical" evidence="5">
    <location>
        <begin position="292"/>
        <end position="315"/>
    </location>
</feature>
<evidence type="ECO:0000256" key="1">
    <source>
        <dbReference type="ARBA" id="ARBA00004141"/>
    </source>
</evidence>
<feature type="transmembrane region" description="Helical" evidence="5">
    <location>
        <begin position="259"/>
        <end position="280"/>
    </location>
</feature>
<dbReference type="EMBL" id="CAJNIZ010032358">
    <property type="protein sequence ID" value="CAE7536889.1"/>
    <property type="molecule type" value="Genomic_DNA"/>
</dbReference>
<keyword evidence="3 5" id="KW-1133">Transmembrane helix</keyword>
<reference evidence="7" key="1">
    <citation type="submission" date="2021-02" db="EMBL/GenBank/DDBJ databases">
        <authorList>
            <person name="Dougan E. K."/>
            <person name="Rhodes N."/>
            <person name="Thang M."/>
            <person name="Chan C."/>
        </authorList>
    </citation>
    <scope>NUCLEOTIDE SEQUENCE</scope>
</reference>
<feature type="transmembrane region" description="Helical" evidence="5">
    <location>
        <begin position="217"/>
        <end position="238"/>
    </location>
</feature>
<evidence type="ECO:0000313" key="7">
    <source>
        <dbReference type="EMBL" id="CAE7536889.1"/>
    </source>
</evidence>
<dbReference type="AlphaFoldDB" id="A0A812TT66"/>
<keyword evidence="6" id="KW-0732">Signal</keyword>
<evidence type="ECO:0000256" key="2">
    <source>
        <dbReference type="ARBA" id="ARBA00022692"/>
    </source>
</evidence>